<organism evidence="1 2">
    <name type="scientific">Fasciola hepatica</name>
    <name type="common">Liver fluke</name>
    <dbReference type="NCBI Taxonomy" id="6192"/>
    <lineage>
        <taxon>Eukaryota</taxon>
        <taxon>Metazoa</taxon>
        <taxon>Spiralia</taxon>
        <taxon>Lophotrochozoa</taxon>
        <taxon>Platyhelminthes</taxon>
        <taxon>Trematoda</taxon>
        <taxon>Digenea</taxon>
        <taxon>Plagiorchiida</taxon>
        <taxon>Echinostomata</taxon>
        <taxon>Echinostomatoidea</taxon>
        <taxon>Fasciolidae</taxon>
        <taxon>Fasciola</taxon>
    </lineage>
</organism>
<accession>A0A4E0QWD6</accession>
<evidence type="ECO:0000313" key="1">
    <source>
        <dbReference type="EMBL" id="THD19289.1"/>
    </source>
</evidence>
<name>A0A4E0QWD6_FASHE</name>
<dbReference type="AlphaFoldDB" id="A0A4E0QWD6"/>
<keyword evidence="2" id="KW-1185">Reference proteome</keyword>
<proteinExistence type="predicted"/>
<comment type="caution">
    <text evidence="1">The sequence shown here is derived from an EMBL/GenBank/DDBJ whole genome shotgun (WGS) entry which is preliminary data.</text>
</comment>
<dbReference type="Proteomes" id="UP000230066">
    <property type="component" value="Unassembled WGS sequence"/>
</dbReference>
<dbReference type="EMBL" id="JXXN02006802">
    <property type="protein sequence ID" value="THD19289.1"/>
    <property type="molecule type" value="Genomic_DNA"/>
</dbReference>
<gene>
    <name evidence="1" type="ORF">D915_010024</name>
</gene>
<sequence length="152" mass="17567">MPQETQERRELELRDLNNLIYQQNLKLQRLESDLSKRDSELIVLRKRGRMLDEILRYKATLGKLTITMEQAEQFARLTSGARNYNQIDNTGDDVNTEPAPLMIRDVSFADEEHQFVNGEEPIDGIKTRGIVLSDTRPGPKLIQLSQRNCSPR</sequence>
<evidence type="ECO:0000313" key="2">
    <source>
        <dbReference type="Proteomes" id="UP000230066"/>
    </source>
</evidence>
<protein>
    <submittedName>
        <fullName evidence="1">Vmac</fullName>
    </submittedName>
</protein>
<reference evidence="1" key="1">
    <citation type="submission" date="2019-03" db="EMBL/GenBank/DDBJ databases">
        <title>Improved annotation for the trematode Fasciola hepatica.</title>
        <authorList>
            <person name="Choi Y.-J."/>
            <person name="Martin J."/>
            <person name="Mitreva M."/>
        </authorList>
    </citation>
    <scope>NUCLEOTIDE SEQUENCE [LARGE SCALE GENOMIC DNA]</scope>
</reference>